<keyword evidence="3" id="KW-0012">Acyltransferase</keyword>
<dbReference type="InterPro" id="IPR038765">
    <property type="entry name" value="Papain-like_cys_pep_sf"/>
</dbReference>
<reference evidence="3 4" key="1">
    <citation type="submission" date="2020-08" db="EMBL/GenBank/DDBJ databases">
        <title>Genomic Encyclopedia of Type Strains, Phase IV (KMG-V): Genome sequencing to study the core and pangenomes of soil and plant-associated prokaryotes.</title>
        <authorList>
            <person name="Whitman W."/>
        </authorList>
    </citation>
    <scope>NUCLEOTIDE SEQUENCE [LARGE SCALE GENOMIC DNA]</scope>
    <source>
        <strain evidence="3 4">S3M1</strain>
    </source>
</reference>
<evidence type="ECO:0000313" key="4">
    <source>
        <dbReference type="Proteomes" id="UP000537204"/>
    </source>
</evidence>
<dbReference type="EMBL" id="JACHCE010000001">
    <property type="protein sequence ID" value="MBB5634674.1"/>
    <property type="molecule type" value="Genomic_DNA"/>
</dbReference>
<comment type="caution">
    <text evidence="3">The sequence shown here is derived from an EMBL/GenBank/DDBJ whole genome shotgun (WGS) entry which is preliminary data.</text>
</comment>
<sequence>MILRNSLFAILFCCTATASTQEIYDVSRIPAPLLNKSTSVVRNEEHSLIIKNRTNATLIYKKAITILSKSGEDVAQMAEYYDNFSSVSNLKAVMYDAKGVKIRTYKSADFKDESITEGNMFDSYRIKKLTFLNTTFPYTIEYSYEKNYNGYISFPEWSPVDNYDSAIEKSVYTLQVPKTVAFRYLKSPALRTDSIQNNDRIVYEWTCQNLPAFEYEPMSAGIRDITPWVMVAPNDFEYDNSKGNVENWKNLGEWNYRLSNTPQTLPEHIKAKVQQLIASAKTDKEKIAILYQFLQSNTRYVSVQLGIGGFKPIAAEKVATVSYGDCKGLSNYMKTLLSEAGIQSTLVILGSGRPSLNTSYASFGQTNHMILCVPAAKDTTWLECTSQYTPMGYIGNDNSARTVVLITADGGKLVRTPVYKPEDNFQNRVTTVALAADRSADVHIKTSYGSSQYEDHLGMMLLEPVEQRKRIMKNLGIPNMEISSASFLQPDKTAPKIEEDIVLKSSQMINQGGDKLFVTLNLLNRRESVPAKVENRKTSFSVPYGFKDTDITTFTLPQGYKVEFIPQDISLESEFGKYTAKVTVKDNMIVYTRNQMMNSKKYAPEKYKDLVDFYKKIYLADKQKAILAKVN</sequence>
<gene>
    <name evidence="3" type="ORF">HDE68_000559</name>
</gene>
<dbReference type="RefSeq" id="WP_183878669.1">
    <property type="nucleotide sequence ID" value="NZ_JACHCE010000001.1"/>
</dbReference>
<accession>A0A7W9DXY7</accession>
<keyword evidence="3" id="KW-0808">Transferase</keyword>
<feature type="domain" description="DUF3857" evidence="2">
    <location>
        <begin position="56"/>
        <end position="213"/>
    </location>
</feature>
<evidence type="ECO:0000313" key="3">
    <source>
        <dbReference type="EMBL" id="MBB5634674.1"/>
    </source>
</evidence>
<dbReference type="GO" id="GO:0016746">
    <property type="term" value="F:acyltransferase activity"/>
    <property type="evidence" value="ECO:0007669"/>
    <property type="project" value="UniProtKB-KW"/>
</dbReference>
<keyword evidence="1" id="KW-0732">Signal</keyword>
<dbReference type="Proteomes" id="UP000537204">
    <property type="component" value="Unassembled WGS sequence"/>
</dbReference>
<feature type="chain" id="PRO_5031082242" evidence="1">
    <location>
        <begin position="19"/>
        <end position="631"/>
    </location>
</feature>
<dbReference type="Gene3D" id="2.60.120.1130">
    <property type="match status" value="1"/>
</dbReference>
<organism evidence="3 4">
    <name type="scientific">Pedobacter cryoconitis</name>
    <dbReference type="NCBI Taxonomy" id="188932"/>
    <lineage>
        <taxon>Bacteria</taxon>
        <taxon>Pseudomonadati</taxon>
        <taxon>Bacteroidota</taxon>
        <taxon>Sphingobacteriia</taxon>
        <taxon>Sphingobacteriales</taxon>
        <taxon>Sphingobacteriaceae</taxon>
        <taxon>Pedobacter</taxon>
    </lineage>
</organism>
<dbReference type="AlphaFoldDB" id="A0A7W9DXY7"/>
<dbReference type="Pfam" id="PF12969">
    <property type="entry name" value="DUF3857"/>
    <property type="match status" value="1"/>
</dbReference>
<name>A0A7W9DXY7_9SPHI</name>
<dbReference type="Gene3D" id="2.60.40.3140">
    <property type="match status" value="1"/>
</dbReference>
<dbReference type="InterPro" id="IPR024618">
    <property type="entry name" value="DUF3857"/>
</dbReference>
<proteinExistence type="predicted"/>
<feature type="signal peptide" evidence="1">
    <location>
        <begin position="1"/>
        <end position="18"/>
    </location>
</feature>
<protein>
    <submittedName>
        <fullName evidence="3">L-amino acid N-acyltransferase YncA</fullName>
    </submittedName>
</protein>
<evidence type="ECO:0000256" key="1">
    <source>
        <dbReference type="SAM" id="SignalP"/>
    </source>
</evidence>
<evidence type="ECO:0000259" key="2">
    <source>
        <dbReference type="Pfam" id="PF12969"/>
    </source>
</evidence>
<dbReference type="Gene3D" id="3.10.620.30">
    <property type="match status" value="1"/>
</dbReference>
<dbReference type="SUPFAM" id="SSF54001">
    <property type="entry name" value="Cysteine proteinases"/>
    <property type="match status" value="1"/>
</dbReference>